<name>A0AAN6NFX3_9PEZI</name>
<sequence>MSAARASSNTTALKPWEISYIGTHSPSGYAGNPPYASVFVTISDPNTIFIASTRFGDAEFPSSTANCSVRWLTATDNPYGWINTCTDIYFGKWTVEVLKRNDTDWPSATENFLLGFTLTEAVILNSGTISKTWAGTGAFAVGENLGGSCGGSGVCNWGLEDEKRPVLVNQTLIETRCLAGTCE</sequence>
<dbReference type="EMBL" id="MU853760">
    <property type="protein sequence ID" value="KAK3944381.1"/>
    <property type="molecule type" value="Genomic_DNA"/>
</dbReference>
<proteinExistence type="predicted"/>
<comment type="caution">
    <text evidence="1">The sequence shown here is derived from an EMBL/GenBank/DDBJ whole genome shotgun (WGS) entry which is preliminary data.</text>
</comment>
<accession>A0AAN6NFX3</accession>
<protein>
    <submittedName>
        <fullName evidence="1">Uncharacterized protein</fullName>
    </submittedName>
</protein>
<evidence type="ECO:0000313" key="1">
    <source>
        <dbReference type="EMBL" id="KAK3944381.1"/>
    </source>
</evidence>
<reference evidence="2" key="1">
    <citation type="journal article" date="2023" name="Mol. Phylogenet. Evol.">
        <title>Genome-scale phylogeny and comparative genomics of the fungal order Sordariales.</title>
        <authorList>
            <person name="Hensen N."/>
            <person name="Bonometti L."/>
            <person name="Westerberg I."/>
            <person name="Brannstrom I.O."/>
            <person name="Guillou S."/>
            <person name="Cros-Aarteil S."/>
            <person name="Calhoun S."/>
            <person name="Haridas S."/>
            <person name="Kuo A."/>
            <person name="Mondo S."/>
            <person name="Pangilinan J."/>
            <person name="Riley R."/>
            <person name="LaButti K."/>
            <person name="Andreopoulos B."/>
            <person name="Lipzen A."/>
            <person name="Chen C."/>
            <person name="Yan M."/>
            <person name="Daum C."/>
            <person name="Ng V."/>
            <person name="Clum A."/>
            <person name="Steindorff A."/>
            <person name="Ohm R.A."/>
            <person name="Martin F."/>
            <person name="Silar P."/>
            <person name="Natvig D.O."/>
            <person name="Lalanne C."/>
            <person name="Gautier V."/>
            <person name="Ament-Velasquez S.L."/>
            <person name="Kruys A."/>
            <person name="Hutchinson M.I."/>
            <person name="Powell A.J."/>
            <person name="Barry K."/>
            <person name="Miller A.N."/>
            <person name="Grigoriev I.V."/>
            <person name="Debuchy R."/>
            <person name="Gladieux P."/>
            <person name="Hiltunen Thoren M."/>
            <person name="Johannesson H."/>
        </authorList>
    </citation>
    <scope>NUCLEOTIDE SEQUENCE [LARGE SCALE GENOMIC DNA]</scope>
    <source>
        <strain evidence="2">CBS 340.73</strain>
    </source>
</reference>
<dbReference type="Proteomes" id="UP001303473">
    <property type="component" value="Unassembled WGS sequence"/>
</dbReference>
<organism evidence="1 2">
    <name type="scientific">Diplogelasinospora grovesii</name>
    <dbReference type="NCBI Taxonomy" id="303347"/>
    <lineage>
        <taxon>Eukaryota</taxon>
        <taxon>Fungi</taxon>
        <taxon>Dikarya</taxon>
        <taxon>Ascomycota</taxon>
        <taxon>Pezizomycotina</taxon>
        <taxon>Sordariomycetes</taxon>
        <taxon>Sordariomycetidae</taxon>
        <taxon>Sordariales</taxon>
        <taxon>Diplogelasinosporaceae</taxon>
        <taxon>Diplogelasinospora</taxon>
    </lineage>
</organism>
<dbReference type="AlphaFoldDB" id="A0AAN6NFX3"/>
<evidence type="ECO:0000313" key="2">
    <source>
        <dbReference type="Proteomes" id="UP001303473"/>
    </source>
</evidence>
<gene>
    <name evidence="1" type="ORF">QBC46DRAFT_252359</name>
</gene>
<keyword evidence="2" id="KW-1185">Reference proteome</keyword>